<comment type="caution">
    <text evidence="3">The sequence shown here is derived from an EMBL/GenBank/DDBJ whole genome shotgun (WGS) entry which is preliminary data.</text>
</comment>
<proteinExistence type="predicted"/>
<feature type="signal peptide" evidence="1">
    <location>
        <begin position="1"/>
        <end position="24"/>
    </location>
</feature>
<dbReference type="RefSeq" id="WP_378016799.1">
    <property type="nucleotide sequence ID" value="NZ_JBHSKT010000003.1"/>
</dbReference>
<accession>A0ABW0E7Z9</accession>
<name>A0ABW0E7Z9_9BACT</name>
<organism evidence="3 4">
    <name type="scientific">Adhaeribacter terreus</name>
    <dbReference type="NCBI Taxonomy" id="529703"/>
    <lineage>
        <taxon>Bacteria</taxon>
        <taxon>Pseudomonadati</taxon>
        <taxon>Bacteroidota</taxon>
        <taxon>Cytophagia</taxon>
        <taxon>Cytophagales</taxon>
        <taxon>Hymenobacteraceae</taxon>
        <taxon>Adhaeribacter</taxon>
    </lineage>
</organism>
<dbReference type="Pfam" id="PF18935">
    <property type="entry name" value="DUF5683"/>
    <property type="match status" value="1"/>
</dbReference>
<evidence type="ECO:0000313" key="3">
    <source>
        <dbReference type="EMBL" id="MFC5270429.1"/>
    </source>
</evidence>
<feature type="chain" id="PRO_5046989538" evidence="1">
    <location>
        <begin position="25"/>
        <end position="214"/>
    </location>
</feature>
<keyword evidence="4" id="KW-1185">Reference proteome</keyword>
<evidence type="ECO:0000256" key="1">
    <source>
        <dbReference type="SAM" id="SignalP"/>
    </source>
</evidence>
<evidence type="ECO:0000259" key="2">
    <source>
        <dbReference type="Pfam" id="PF18935"/>
    </source>
</evidence>
<keyword evidence="1" id="KW-0732">Signal</keyword>
<dbReference type="Proteomes" id="UP001596161">
    <property type="component" value="Unassembled WGS sequence"/>
</dbReference>
<reference evidence="4" key="1">
    <citation type="journal article" date="2019" name="Int. J. Syst. Evol. Microbiol.">
        <title>The Global Catalogue of Microorganisms (GCM) 10K type strain sequencing project: providing services to taxonomists for standard genome sequencing and annotation.</title>
        <authorList>
            <consortium name="The Broad Institute Genomics Platform"/>
            <consortium name="The Broad Institute Genome Sequencing Center for Infectious Disease"/>
            <person name="Wu L."/>
            <person name="Ma J."/>
        </authorList>
    </citation>
    <scope>NUCLEOTIDE SEQUENCE [LARGE SCALE GENOMIC DNA]</scope>
    <source>
        <strain evidence="4">KACC 12602</strain>
    </source>
</reference>
<feature type="domain" description="DUF5683" evidence="2">
    <location>
        <begin position="58"/>
        <end position="211"/>
    </location>
</feature>
<sequence>MRLKAVLFGFITFCGLNYSVFVSAQTVTARTDSTVVATPNPDPNKDRIVKTEKDKGLSKPGRAALFSAVLPGLGQVYNGHYWKVPVIYAVGGTLGYFYYTNNQNYQDYRTAYENEIDGDPNTVQQIKNNDGQVVTLSVNALRNNRDFYRRNRDLTVIFSVLAYGLNIMEANVGAHLNEFDISDDLSMHWQPSVQFASFGAQPAPGLSLHFRLKN</sequence>
<dbReference type="InterPro" id="IPR043738">
    <property type="entry name" value="DUF5683"/>
</dbReference>
<gene>
    <name evidence="3" type="ORF">ACFPIB_07405</name>
</gene>
<dbReference type="EMBL" id="JBHSKT010000003">
    <property type="protein sequence ID" value="MFC5270429.1"/>
    <property type="molecule type" value="Genomic_DNA"/>
</dbReference>
<evidence type="ECO:0000313" key="4">
    <source>
        <dbReference type="Proteomes" id="UP001596161"/>
    </source>
</evidence>
<protein>
    <submittedName>
        <fullName evidence="3">DUF5683 domain-containing protein</fullName>
    </submittedName>
</protein>